<proteinExistence type="predicted"/>
<reference evidence="2 3" key="1">
    <citation type="submission" date="2021-07" db="EMBL/GenBank/DDBJ databases">
        <title>Paenibacillus radiodurans sp. nov., isolated from the southeastern edge of Tengger Desert.</title>
        <authorList>
            <person name="Zhang G."/>
        </authorList>
    </citation>
    <scope>NUCLEOTIDE SEQUENCE [LARGE SCALE GENOMIC DNA]</scope>
    <source>
        <strain evidence="2 3">CCM 7311</strain>
    </source>
</reference>
<name>A0ABS7CAW4_9BACL</name>
<evidence type="ECO:0000313" key="2">
    <source>
        <dbReference type="EMBL" id="MBW7457850.1"/>
    </source>
</evidence>
<dbReference type="Proteomes" id="UP001519887">
    <property type="component" value="Unassembled WGS sequence"/>
</dbReference>
<gene>
    <name evidence="2" type="ORF">K0U00_27800</name>
</gene>
<sequence>MMQKPFIRNHQFNVINNEAAYLGRTIRTSSDASVIEAVKYNVETKILAAFPELTDTQKELLLFIIKLRTEQEFQDYLDALAAYRISFPEVTEQLVRELFPKNKKVRQPDPSLQHDYSYTYFGWPDIGTSRMYLIYEHQGEMIGVEGKYSLNCRKDLCCICKGFGEVALVTAISRKKVSGSPEYYKAIGNYMCFKSHECNSRITDPSGLERFIRDVNAK</sequence>
<feature type="domain" description="Elongation factor G-binding protein N-terminal" evidence="1">
    <location>
        <begin position="6"/>
        <end position="88"/>
    </location>
</feature>
<evidence type="ECO:0000313" key="3">
    <source>
        <dbReference type="Proteomes" id="UP001519887"/>
    </source>
</evidence>
<dbReference type="Pfam" id="PF07299">
    <property type="entry name" value="EF-G-binding_N"/>
    <property type="match status" value="1"/>
</dbReference>
<dbReference type="InterPro" id="IPR010841">
    <property type="entry name" value="EF-G-binding_N"/>
</dbReference>
<dbReference type="InterPro" id="IPR038344">
    <property type="entry name" value="EF-G_N_sf"/>
</dbReference>
<dbReference type="CDD" id="cd16342">
    <property type="entry name" value="FusC_FusB"/>
    <property type="match status" value="1"/>
</dbReference>
<dbReference type="RefSeq" id="WP_210040684.1">
    <property type="nucleotide sequence ID" value="NZ_JBHLVU010000021.1"/>
</dbReference>
<keyword evidence="3" id="KW-1185">Reference proteome</keyword>
<evidence type="ECO:0000259" key="1">
    <source>
        <dbReference type="Pfam" id="PF07299"/>
    </source>
</evidence>
<organism evidence="2 3">
    <name type="scientific">Paenibacillus sepulcri</name>
    <dbReference type="NCBI Taxonomy" id="359917"/>
    <lineage>
        <taxon>Bacteria</taxon>
        <taxon>Bacillati</taxon>
        <taxon>Bacillota</taxon>
        <taxon>Bacilli</taxon>
        <taxon>Bacillales</taxon>
        <taxon>Paenibacillaceae</taxon>
        <taxon>Paenibacillus</taxon>
    </lineage>
</organism>
<protein>
    <submittedName>
        <fullName evidence="2">FusB/FusC family EF-G-binding protein</fullName>
    </submittedName>
</protein>
<dbReference type="Gene3D" id="1.20.1280.250">
    <property type="match status" value="1"/>
</dbReference>
<dbReference type="EMBL" id="JAHZIK010000984">
    <property type="protein sequence ID" value="MBW7457850.1"/>
    <property type="molecule type" value="Genomic_DNA"/>
</dbReference>
<comment type="caution">
    <text evidence="2">The sequence shown here is derived from an EMBL/GenBank/DDBJ whole genome shotgun (WGS) entry which is preliminary data.</text>
</comment>
<accession>A0ABS7CAW4</accession>